<feature type="transmembrane region" description="Helical" evidence="1">
    <location>
        <begin position="20"/>
        <end position="42"/>
    </location>
</feature>
<keyword evidence="1" id="KW-0812">Transmembrane</keyword>
<evidence type="ECO:0000313" key="3">
    <source>
        <dbReference type="Proteomes" id="UP001181693"/>
    </source>
</evidence>
<name>A0AAV2ZYY1_PYXAD</name>
<gene>
    <name evidence="2" type="ORF">GDO54_004004</name>
</gene>
<organism evidence="2 3">
    <name type="scientific">Pyxicephalus adspersus</name>
    <name type="common">African bullfrog</name>
    <dbReference type="NCBI Taxonomy" id="30357"/>
    <lineage>
        <taxon>Eukaryota</taxon>
        <taxon>Metazoa</taxon>
        <taxon>Chordata</taxon>
        <taxon>Craniata</taxon>
        <taxon>Vertebrata</taxon>
        <taxon>Euteleostomi</taxon>
        <taxon>Amphibia</taxon>
        <taxon>Batrachia</taxon>
        <taxon>Anura</taxon>
        <taxon>Neobatrachia</taxon>
        <taxon>Ranoidea</taxon>
        <taxon>Pyxicephalidae</taxon>
        <taxon>Pyxicephalinae</taxon>
        <taxon>Pyxicephalus</taxon>
    </lineage>
</organism>
<evidence type="ECO:0000256" key="1">
    <source>
        <dbReference type="SAM" id="Phobius"/>
    </source>
</evidence>
<dbReference type="EMBL" id="DYDO01000011">
    <property type="protein sequence ID" value="DBA16627.1"/>
    <property type="molecule type" value="Genomic_DNA"/>
</dbReference>
<comment type="caution">
    <text evidence="2">The sequence shown here is derived from an EMBL/GenBank/DDBJ whole genome shotgun (WGS) entry which is preliminary data.</text>
</comment>
<reference evidence="2" key="1">
    <citation type="thesis" date="2020" institute="ProQuest LLC" country="789 East Eisenhower Parkway, Ann Arbor, MI, USA">
        <title>Comparative Genomics and Chromosome Evolution.</title>
        <authorList>
            <person name="Mudd A.B."/>
        </authorList>
    </citation>
    <scope>NUCLEOTIDE SEQUENCE</scope>
    <source>
        <strain evidence="2">1538</strain>
        <tissue evidence="2">Blood</tissue>
    </source>
</reference>
<protein>
    <submittedName>
        <fullName evidence="2">Uncharacterized protein</fullName>
    </submittedName>
</protein>
<dbReference type="Proteomes" id="UP001181693">
    <property type="component" value="Unassembled WGS sequence"/>
</dbReference>
<dbReference type="AlphaFoldDB" id="A0AAV2ZYY1"/>
<evidence type="ECO:0000313" key="2">
    <source>
        <dbReference type="EMBL" id="DBA16627.1"/>
    </source>
</evidence>
<sequence>MNTTGQPENRYLTPPPCPYHGINMGAVTMFLMIARLSLILILHTGKVSDCLKRLPDIDRGRGAPRSSHIVTECMLHIRYPTALTSNIGAPGKGGRGAMVLC</sequence>
<proteinExistence type="predicted"/>
<keyword evidence="3" id="KW-1185">Reference proteome</keyword>
<accession>A0AAV2ZYY1</accession>
<keyword evidence="1" id="KW-1133">Transmembrane helix</keyword>
<keyword evidence="1" id="KW-0472">Membrane</keyword>